<accession>A0A0S4IZL7</accession>
<keyword evidence="3" id="KW-1185">Reference proteome</keyword>
<name>A0A0S4IZL7_BODSA</name>
<dbReference type="Proteomes" id="UP000051952">
    <property type="component" value="Unassembled WGS sequence"/>
</dbReference>
<feature type="compositionally biased region" description="Polar residues" evidence="1">
    <location>
        <begin position="283"/>
        <end position="306"/>
    </location>
</feature>
<feature type="region of interest" description="Disordered" evidence="1">
    <location>
        <begin position="451"/>
        <end position="470"/>
    </location>
</feature>
<evidence type="ECO:0000313" key="3">
    <source>
        <dbReference type="Proteomes" id="UP000051952"/>
    </source>
</evidence>
<protein>
    <submittedName>
        <fullName evidence="2">Membrane-associated protein, putative</fullName>
    </submittedName>
</protein>
<dbReference type="VEuPathDB" id="TriTrypDB:BSAL_74145"/>
<gene>
    <name evidence="2" type="ORF">BSAL_74145</name>
</gene>
<organism evidence="2 3">
    <name type="scientific">Bodo saltans</name>
    <name type="common">Flagellated protozoan</name>
    <dbReference type="NCBI Taxonomy" id="75058"/>
    <lineage>
        <taxon>Eukaryota</taxon>
        <taxon>Discoba</taxon>
        <taxon>Euglenozoa</taxon>
        <taxon>Kinetoplastea</taxon>
        <taxon>Metakinetoplastina</taxon>
        <taxon>Eubodonida</taxon>
        <taxon>Bodonidae</taxon>
        <taxon>Bodo</taxon>
    </lineage>
</organism>
<evidence type="ECO:0000313" key="2">
    <source>
        <dbReference type="EMBL" id="CUG08753.1"/>
    </source>
</evidence>
<evidence type="ECO:0000256" key="1">
    <source>
        <dbReference type="SAM" id="MobiDB-lite"/>
    </source>
</evidence>
<sequence length="683" mass="77320">MSRFRVLVHTILHLALLLSGVFLGIALQLQLRKPTSAAKSETLLTSTSGSTIATPTNVMVPTFPPRQSANDQRQSVLKPEDDTTLLVSPFQRCADAPHRCGFVQLHMCMNATTFEALERTATAEIGFWNAVISIRRMRQLLHPSSPILLITNYRLQHLNVLRDAFEAARRDRRQAPIDASLPSSAAFLHQRDPSGMNVSLLSDEEVVTGGGARQDTVFEEETRGRRHRDSLALEERTAAGLADIADGAWPFDGINTHVVSLSPDDEDVATMTTRPPPMETRDGSSNTENINEGGASEQSQQGPSSVEQWTTLMLIKPDILRFLVPTSPSLSRRRNRGNTTSSDEPITLCSQLPFPLWIPTTARSLLQQYCSVVARWLYVDSDTLLAARGVGNWRFEHDHHEFLAEEALLRKKQMTVHADGYYEPLRSALLDAAASSLRVRNQSSAERRRRWWSSGRRVDNNNGSNSTQQQQQLHIMYDLLDLLSHDDVVMVPELGHQRDLGPALYQNILEEPVLPDDESNFSTYKSGKSAYQYYFPHERQFNTGLVAFRGSQPCENLDVLSSTDFRVGDFFEEWSTIHRRVERCRLDRTAWDQCSLPRVLRSRSRHIRVNSAWEPFDARDALGKGCSSVLFTSASLRDLRMNREHVVLLHRYGVKRFLTKVMRAAWGEEFMSRRVFNATRHSL</sequence>
<proteinExistence type="predicted"/>
<dbReference type="EMBL" id="CYKH01000640">
    <property type="protein sequence ID" value="CUG08753.1"/>
    <property type="molecule type" value="Genomic_DNA"/>
</dbReference>
<feature type="region of interest" description="Disordered" evidence="1">
    <location>
        <begin position="266"/>
        <end position="306"/>
    </location>
</feature>
<dbReference type="AlphaFoldDB" id="A0A0S4IZL7"/>
<reference evidence="3" key="1">
    <citation type="submission" date="2015-09" db="EMBL/GenBank/DDBJ databases">
        <authorList>
            <consortium name="Pathogen Informatics"/>
        </authorList>
    </citation>
    <scope>NUCLEOTIDE SEQUENCE [LARGE SCALE GENOMIC DNA]</scope>
    <source>
        <strain evidence="3">Lake Konstanz</strain>
    </source>
</reference>